<feature type="domain" description="ABC transmembrane type-1" evidence="8">
    <location>
        <begin position="66"/>
        <end position="258"/>
    </location>
</feature>
<dbReference type="EMBL" id="BJNZ01000006">
    <property type="protein sequence ID" value="GED09245.1"/>
    <property type="molecule type" value="Genomic_DNA"/>
</dbReference>
<dbReference type="GO" id="GO:0055085">
    <property type="term" value="P:transmembrane transport"/>
    <property type="evidence" value="ECO:0007669"/>
    <property type="project" value="InterPro"/>
</dbReference>
<dbReference type="Proteomes" id="UP000316659">
    <property type="component" value="Unassembled WGS sequence"/>
</dbReference>
<dbReference type="SUPFAM" id="SSF161098">
    <property type="entry name" value="MetI-like"/>
    <property type="match status" value="1"/>
</dbReference>
<evidence type="ECO:0000256" key="6">
    <source>
        <dbReference type="ARBA" id="ARBA00023136"/>
    </source>
</evidence>
<evidence type="ECO:0000256" key="4">
    <source>
        <dbReference type="ARBA" id="ARBA00022692"/>
    </source>
</evidence>
<proteinExistence type="inferred from homology"/>
<evidence type="ECO:0000256" key="2">
    <source>
        <dbReference type="ARBA" id="ARBA00022448"/>
    </source>
</evidence>
<feature type="transmembrane region" description="Helical" evidence="7">
    <location>
        <begin position="104"/>
        <end position="125"/>
    </location>
</feature>
<dbReference type="CDD" id="cd06261">
    <property type="entry name" value="TM_PBP2"/>
    <property type="match status" value="1"/>
</dbReference>
<evidence type="ECO:0000259" key="8">
    <source>
        <dbReference type="PROSITE" id="PS50928"/>
    </source>
</evidence>
<comment type="subcellular location">
    <subcellularLocation>
        <location evidence="1 7">Cell membrane</location>
        <topology evidence="1 7">Multi-pass membrane protein</topology>
    </subcellularLocation>
</comment>
<keyword evidence="6 7" id="KW-0472">Membrane</keyword>
<evidence type="ECO:0000256" key="1">
    <source>
        <dbReference type="ARBA" id="ARBA00004651"/>
    </source>
</evidence>
<dbReference type="InterPro" id="IPR000515">
    <property type="entry name" value="MetI-like"/>
</dbReference>
<dbReference type="InterPro" id="IPR035906">
    <property type="entry name" value="MetI-like_sf"/>
</dbReference>
<dbReference type="Pfam" id="PF00528">
    <property type="entry name" value="BPD_transp_1"/>
    <property type="match status" value="1"/>
</dbReference>
<comment type="similarity">
    <text evidence="7">Belongs to the binding-protein-dependent transport system permease family.</text>
</comment>
<feature type="transmembrane region" description="Helical" evidence="7">
    <location>
        <begin position="70"/>
        <end position="92"/>
    </location>
</feature>
<dbReference type="RefSeq" id="WP_141388807.1">
    <property type="nucleotide sequence ID" value="NZ_BJNZ01000006.1"/>
</dbReference>
<protein>
    <submittedName>
        <fullName evidence="9">ABC transporter permease</fullName>
    </submittedName>
</protein>
<feature type="transmembrane region" description="Helical" evidence="7">
    <location>
        <begin position="12"/>
        <end position="30"/>
    </location>
</feature>
<evidence type="ECO:0000313" key="10">
    <source>
        <dbReference type="Proteomes" id="UP000316659"/>
    </source>
</evidence>
<feature type="transmembrane region" description="Helical" evidence="7">
    <location>
        <begin position="237"/>
        <end position="258"/>
    </location>
</feature>
<keyword evidence="4 7" id="KW-0812">Transmembrane</keyword>
<dbReference type="AlphaFoldDB" id="A0A4Y4E087"/>
<feature type="transmembrane region" description="Helical" evidence="7">
    <location>
        <begin position="137"/>
        <end position="160"/>
    </location>
</feature>
<dbReference type="InterPro" id="IPR050901">
    <property type="entry name" value="BP-dep_ABC_trans_perm"/>
</dbReference>
<dbReference type="PANTHER" id="PTHR32243:SF18">
    <property type="entry name" value="INNER MEMBRANE ABC TRANSPORTER PERMEASE PROTEIN YCJP"/>
    <property type="match status" value="1"/>
</dbReference>
<comment type="caution">
    <text evidence="9">The sequence shown here is derived from an EMBL/GenBank/DDBJ whole genome shotgun (WGS) entry which is preliminary data.</text>
</comment>
<name>A0A4Y4E087_CELCE</name>
<keyword evidence="2 7" id="KW-0813">Transport</keyword>
<keyword evidence="3" id="KW-1003">Cell membrane</keyword>
<accession>A0A4Y4E087</accession>
<organism evidence="9 10">
    <name type="scientific">Cellulosimicrobium cellulans</name>
    <name type="common">Arthrobacter luteus</name>
    <dbReference type="NCBI Taxonomy" id="1710"/>
    <lineage>
        <taxon>Bacteria</taxon>
        <taxon>Bacillati</taxon>
        <taxon>Actinomycetota</taxon>
        <taxon>Actinomycetes</taxon>
        <taxon>Micrococcales</taxon>
        <taxon>Promicromonosporaceae</taxon>
        <taxon>Cellulosimicrobium</taxon>
    </lineage>
</organism>
<dbReference type="PANTHER" id="PTHR32243">
    <property type="entry name" value="MALTOSE TRANSPORT SYSTEM PERMEASE-RELATED"/>
    <property type="match status" value="1"/>
</dbReference>
<sequence>MLHTTHRTWWKTLIALALTAVMLFPIYWMVNVSLTRRESIRRGDLLPFDFTLGHYATVLSEQLPYLGTSLVVGLGTVVLTLVVAMPAAYAIAKLALPWGNTLSFVLIVAQMVPAVVMSLGFYSIYSRLGMLNTIPGLIIADSTIAIPFAVMLFTAFMRGIPRELIQAAQLDGASTWRTFRSVVIPVSRNSMVTASLFAFLWAWSDFIFASTLNREGGELRPITMGIYNYIGAQNQEWGPMMATAVVASIPTALLLIAAQRYVAAGVTAGAVKD</sequence>
<dbReference type="Gene3D" id="1.10.3720.10">
    <property type="entry name" value="MetI-like"/>
    <property type="match status" value="1"/>
</dbReference>
<evidence type="ECO:0000256" key="5">
    <source>
        <dbReference type="ARBA" id="ARBA00022989"/>
    </source>
</evidence>
<evidence type="ECO:0000256" key="7">
    <source>
        <dbReference type="RuleBase" id="RU363032"/>
    </source>
</evidence>
<dbReference type="GO" id="GO:0005886">
    <property type="term" value="C:plasma membrane"/>
    <property type="evidence" value="ECO:0007669"/>
    <property type="project" value="UniProtKB-SubCell"/>
</dbReference>
<feature type="transmembrane region" description="Helical" evidence="7">
    <location>
        <begin position="181"/>
        <end position="203"/>
    </location>
</feature>
<keyword evidence="5 7" id="KW-1133">Transmembrane helix</keyword>
<reference evidence="9 10" key="1">
    <citation type="submission" date="2019-06" db="EMBL/GenBank/DDBJ databases">
        <title>Whole genome shotgun sequence of Cellulosimicrobium cellulans NBRC 15516.</title>
        <authorList>
            <person name="Hosoyama A."/>
            <person name="Uohara A."/>
            <person name="Ohji S."/>
            <person name="Ichikawa N."/>
        </authorList>
    </citation>
    <scope>NUCLEOTIDE SEQUENCE [LARGE SCALE GENOMIC DNA]</scope>
    <source>
        <strain evidence="9 10">NBRC 15516</strain>
    </source>
</reference>
<evidence type="ECO:0000313" key="9">
    <source>
        <dbReference type="EMBL" id="GED09245.1"/>
    </source>
</evidence>
<gene>
    <name evidence="9" type="ORF">CCE02nite_12440</name>
</gene>
<evidence type="ECO:0000256" key="3">
    <source>
        <dbReference type="ARBA" id="ARBA00022475"/>
    </source>
</evidence>
<dbReference type="PROSITE" id="PS50928">
    <property type="entry name" value="ABC_TM1"/>
    <property type="match status" value="1"/>
</dbReference>